<keyword evidence="2" id="KW-1185">Reference proteome</keyword>
<protein>
    <submittedName>
        <fullName evidence="1">PQQ-binding-like beta-propeller repeat protein</fullName>
    </submittedName>
</protein>
<name>A0ACD5AJU9_9ACTN</name>
<evidence type="ECO:0000313" key="1">
    <source>
        <dbReference type="EMBL" id="WWQ67520.1"/>
    </source>
</evidence>
<accession>A0ACD5AJU9</accession>
<proteinExistence type="predicted"/>
<organism evidence="1 2">
    <name type="scientific">Streptomyces citrinus</name>
    <dbReference type="NCBI Taxonomy" id="3118173"/>
    <lineage>
        <taxon>Bacteria</taxon>
        <taxon>Bacillati</taxon>
        <taxon>Actinomycetota</taxon>
        <taxon>Actinomycetes</taxon>
        <taxon>Kitasatosporales</taxon>
        <taxon>Streptomycetaceae</taxon>
        <taxon>Streptomyces</taxon>
    </lineage>
</organism>
<evidence type="ECO:0000313" key="2">
    <source>
        <dbReference type="Proteomes" id="UP001432251"/>
    </source>
</evidence>
<dbReference type="Proteomes" id="UP001432251">
    <property type="component" value="Chromosome"/>
</dbReference>
<dbReference type="EMBL" id="CP146022">
    <property type="protein sequence ID" value="WWQ67520.1"/>
    <property type="molecule type" value="Genomic_DNA"/>
</dbReference>
<sequence>MPSPWRRHSDAPLSHPQAVIETALPLRGLGRVPQVIEGDLSLLTYVDATKSYDYRRVRADGTVLWHQAYPSGGYASAAYNSGTNSLCGPSGYFGYVEIDWETGDLIRRYYLERRVRATPVPVDSGFMATAGNRIYRLSQDSGVRHGEQERHVFFGHAVTHDGLFITAGVERDGTDTFTIVAAFDTNTLEQVWHTRLAEAVMPSCDTSGLVLHGGTVYINLPGPMSAAVDARTGSLVWRSELPTDASRPSIVCRSRPTIETVTDSSPNLLVTSLQGEVFSLDALSGALNWTSVPDVSAGIWSPAIAIGDDIVVHSGVFLFGLAPRTGESRWCTPVGFDAYTMPVEVDGRIVLCGGDPPNDGYLAVINPSCKTPPPQVTTAYQQGESRDVLSIVFSPSASSQKIDVTVDLRMFGRSAHEKLHPDLTGRLEWRGDVLPTKRLGESVVYATVHTAGQDTILPIYIDAGARTHPSEPSALAMDTDEMPGTQERRTDSGGLVVSAVARRHGHDLDPDEIENAAAWMRDEGISPHFIWRSGAERILMASQLPLPESQGRSIDTQEIERVLSAWEKDQVSN</sequence>
<reference evidence="1" key="1">
    <citation type="journal article" date="2025" name="Int. J. Syst. Evol. Microbiol.">
        <title>Streptomyces citrinus sp. nov., with yellow diffusible pigment.</title>
        <authorList>
            <person name="He Y."/>
            <person name="Yang E."/>
            <person name="Xu J."/>
            <person name="Sun Y."/>
            <person name="Sun L."/>
        </authorList>
    </citation>
    <scope>NUCLEOTIDE SEQUENCE</scope>
    <source>
        <strain evidence="1">Q6</strain>
    </source>
</reference>
<gene>
    <name evidence="1" type="ORF">V2W30_32105</name>
</gene>